<evidence type="ECO:0000256" key="3">
    <source>
        <dbReference type="ARBA" id="ARBA00008894"/>
    </source>
</evidence>
<dbReference type="Pfam" id="PF23559">
    <property type="entry name" value="WHD_DRP"/>
    <property type="match status" value="1"/>
</dbReference>
<evidence type="ECO:0000256" key="10">
    <source>
        <dbReference type="ARBA" id="ARBA00022840"/>
    </source>
</evidence>
<dbReference type="Pfam" id="PF00931">
    <property type="entry name" value="NB-ARC"/>
    <property type="match status" value="1"/>
</dbReference>
<dbReference type="PANTHER" id="PTHR23155">
    <property type="entry name" value="DISEASE RESISTANCE PROTEIN RP"/>
    <property type="match status" value="1"/>
</dbReference>
<dbReference type="Gene3D" id="1.10.8.430">
    <property type="entry name" value="Helical domain of apoptotic protease-activating factors"/>
    <property type="match status" value="1"/>
</dbReference>
<evidence type="ECO:0000313" key="15">
    <source>
        <dbReference type="Proteomes" id="UP001454036"/>
    </source>
</evidence>
<dbReference type="FunFam" id="3.40.50.300:FF:001091">
    <property type="entry name" value="Probable disease resistance protein At1g61300"/>
    <property type="match status" value="1"/>
</dbReference>
<keyword evidence="8" id="KW-0547">Nucleotide-binding</keyword>
<dbReference type="InterPro" id="IPR036388">
    <property type="entry name" value="WH-like_DNA-bd_sf"/>
</dbReference>
<dbReference type="InterPro" id="IPR042197">
    <property type="entry name" value="Apaf_helical"/>
</dbReference>
<evidence type="ECO:0000256" key="4">
    <source>
        <dbReference type="ARBA" id="ARBA00022490"/>
    </source>
</evidence>
<keyword evidence="7" id="KW-0677">Repeat</keyword>
<dbReference type="Proteomes" id="UP001454036">
    <property type="component" value="Unassembled WGS sequence"/>
</dbReference>
<dbReference type="Gene3D" id="3.40.50.300">
    <property type="entry name" value="P-loop containing nucleotide triphosphate hydrolases"/>
    <property type="match status" value="1"/>
</dbReference>
<organism evidence="14 15">
    <name type="scientific">Lithospermum erythrorhizon</name>
    <name type="common">Purple gromwell</name>
    <name type="synonym">Lithospermum officinale var. erythrorhizon</name>
    <dbReference type="NCBI Taxonomy" id="34254"/>
    <lineage>
        <taxon>Eukaryota</taxon>
        <taxon>Viridiplantae</taxon>
        <taxon>Streptophyta</taxon>
        <taxon>Embryophyta</taxon>
        <taxon>Tracheophyta</taxon>
        <taxon>Spermatophyta</taxon>
        <taxon>Magnoliopsida</taxon>
        <taxon>eudicotyledons</taxon>
        <taxon>Gunneridae</taxon>
        <taxon>Pentapetalae</taxon>
        <taxon>asterids</taxon>
        <taxon>lamiids</taxon>
        <taxon>Boraginales</taxon>
        <taxon>Boraginaceae</taxon>
        <taxon>Boraginoideae</taxon>
        <taxon>Lithospermeae</taxon>
        <taxon>Lithospermum</taxon>
    </lineage>
</organism>
<evidence type="ECO:0000256" key="6">
    <source>
        <dbReference type="ARBA" id="ARBA00022667"/>
    </source>
</evidence>
<comment type="function">
    <text evidence="1">Confers resistance to late blight (Phytophthora infestans) races carrying the avirulence gene Avr1. Resistance proteins guard the plant against pathogens that contain an appropriate avirulence protein via an indirect interaction with this avirulence protein. That triggers a defense system including the hypersensitive response, which restricts the pathogen growth.</text>
</comment>
<dbReference type="GO" id="GO:0043531">
    <property type="term" value="F:ADP binding"/>
    <property type="evidence" value="ECO:0007669"/>
    <property type="project" value="InterPro"/>
</dbReference>
<feature type="domain" description="Disease resistance protein winged helix" evidence="13">
    <location>
        <begin position="767"/>
        <end position="838"/>
    </location>
</feature>
<evidence type="ECO:0000256" key="2">
    <source>
        <dbReference type="ARBA" id="ARBA00004496"/>
    </source>
</evidence>
<dbReference type="InterPro" id="IPR032675">
    <property type="entry name" value="LRR_dom_sf"/>
</dbReference>
<evidence type="ECO:0000256" key="5">
    <source>
        <dbReference type="ARBA" id="ARBA00022614"/>
    </source>
</evidence>
<dbReference type="InterPro" id="IPR027417">
    <property type="entry name" value="P-loop_NTPase"/>
</dbReference>
<reference evidence="14 15" key="1">
    <citation type="submission" date="2024-01" db="EMBL/GenBank/DDBJ databases">
        <title>The complete chloroplast genome sequence of Lithospermum erythrorhizon: insights into the phylogenetic relationship among Boraginaceae species and the maternal lineages of purple gromwells.</title>
        <authorList>
            <person name="Okada T."/>
            <person name="Watanabe K."/>
        </authorList>
    </citation>
    <scope>NUCLEOTIDE SEQUENCE [LARGE SCALE GENOMIC DNA]</scope>
</reference>
<feature type="domain" description="NB-ARC" evidence="12">
    <location>
        <begin position="517"/>
        <end position="682"/>
    </location>
</feature>
<keyword evidence="5" id="KW-0433">Leucine-rich repeat</keyword>
<evidence type="ECO:0000259" key="13">
    <source>
        <dbReference type="Pfam" id="PF23559"/>
    </source>
</evidence>
<dbReference type="Gene3D" id="1.10.10.10">
    <property type="entry name" value="Winged helix-like DNA-binding domain superfamily/Winged helix DNA-binding domain"/>
    <property type="match status" value="1"/>
</dbReference>
<gene>
    <name evidence="14" type="ORF">LIER_22603</name>
</gene>
<protein>
    <submittedName>
        <fullName evidence="14">Antimicrobial response protein</fullName>
    </submittedName>
</protein>
<dbReference type="InterPro" id="IPR058922">
    <property type="entry name" value="WHD_DRP"/>
</dbReference>
<evidence type="ECO:0000256" key="1">
    <source>
        <dbReference type="ARBA" id="ARBA00002074"/>
    </source>
</evidence>
<dbReference type="GO" id="GO:0005737">
    <property type="term" value="C:cytoplasm"/>
    <property type="evidence" value="ECO:0007669"/>
    <property type="project" value="UniProtKB-SubCell"/>
</dbReference>
<evidence type="ECO:0000256" key="9">
    <source>
        <dbReference type="ARBA" id="ARBA00022821"/>
    </source>
</evidence>
<dbReference type="FunFam" id="1.10.10.10:FF:000322">
    <property type="entry name" value="Probable disease resistance protein At1g63360"/>
    <property type="match status" value="1"/>
</dbReference>
<evidence type="ECO:0000313" key="14">
    <source>
        <dbReference type="EMBL" id="GAA0167735.1"/>
    </source>
</evidence>
<accession>A0AAV3QXW0</accession>
<dbReference type="InterPro" id="IPR002182">
    <property type="entry name" value="NB-ARC"/>
</dbReference>
<dbReference type="InterPro" id="IPR044974">
    <property type="entry name" value="Disease_R_plants"/>
</dbReference>
<dbReference type="GO" id="GO:0005524">
    <property type="term" value="F:ATP binding"/>
    <property type="evidence" value="ECO:0007669"/>
    <property type="project" value="UniProtKB-KW"/>
</dbReference>
<dbReference type="SUPFAM" id="SSF52540">
    <property type="entry name" value="P-loop containing nucleoside triphosphate hydrolases"/>
    <property type="match status" value="1"/>
</dbReference>
<comment type="caution">
    <text evidence="14">The sequence shown here is derived from an EMBL/GenBank/DDBJ whole genome shotgun (WGS) entry which is preliminary data.</text>
</comment>
<keyword evidence="9" id="KW-0611">Plant defense</keyword>
<keyword evidence="4" id="KW-0963">Cytoplasm</keyword>
<feature type="compositionally biased region" description="Basic and acidic residues" evidence="11">
    <location>
        <begin position="1"/>
        <end position="14"/>
    </location>
</feature>
<keyword evidence="15" id="KW-1185">Reference proteome</keyword>
<dbReference type="Gene3D" id="3.80.10.10">
    <property type="entry name" value="Ribonuclease Inhibitor"/>
    <property type="match status" value="1"/>
</dbReference>
<keyword evidence="10" id="KW-0067">ATP-binding</keyword>
<dbReference type="SUPFAM" id="SSF52058">
    <property type="entry name" value="L domain-like"/>
    <property type="match status" value="1"/>
</dbReference>
<dbReference type="PRINTS" id="PR00364">
    <property type="entry name" value="DISEASERSIST"/>
</dbReference>
<comment type="subcellular location">
    <subcellularLocation>
        <location evidence="2">Cytoplasm</location>
    </subcellularLocation>
</comment>
<dbReference type="GO" id="GO:0009626">
    <property type="term" value="P:plant-type hypersensitive response"/>
    <property type="evidence" value="ECO:0007669"/>
    <property type="project" value="UniProtKB-KW"/>
</dbReference>
<dbReference type="GO" id="GO:0051607">
    <property type="term" value="P:defense response to virus"/>
    <property type="evidence" value="ECO:0007669"/>
    <property type="project" value="UniProtKB-ARBA"/>
</dbReference>
<dbReference type="AlphaFoldDB" id="A0AAV3QXW0"/>
<evidence type="ECO:0000256" key="8">
    <source>
        <dbReference type="ARBA" id="ARBA00022741"/>
    </source>
</evidence>
<evidence type="ECO:0000259" key="12">
    <source>
        <dbReference type="Pfam" id="PF00931"/>
    </source>
</evidence>
<comment type="similarity">
    <text evidence="3">Belongs to the disease resistance NB-LRR family.</text>
</comment>
<dbReference type="EMBL" id="BAABME010006205">
    <property type="protein sequence ID" value="GAA0167735.1"/>
    <property type="molecule type" value="Genomic_DNA"/>
</dbReference>
<keyword evidence="6" id="KW-0381">Hypersensitive response</keyword>
<sequence length="1214" mass="139805">MEKFNEKGKMRNNEFDSASVESFHDDDEFDDCRESASTYQYGYDAEESVKDCLSMWVSLLDNREKYYEDSKNASILKDHVRSLKKGLEFLGQLSVLSIHGDLAISMRKMVDACLEHDSLNIYGEENEDLQRIMMCLVEIVIKTNFPCIFDHTNLWRIIDLLLENISVVKSTWYNNNEATADGDGETETVALEKKVGELRMVLTYCKPLCVCVARLPHLVQMKSSLDSVINDAAVVIYLLFVDKMDKKTVLHWLNMLMHNVEEIRLNIYGGFLMFRSLDNLMHILGTNSASLNEPNKHLYEELWGLRTVVANRRSEKLNHYLGITEATESICYQAVPIVSSIYVEEDMLQKLDQILISVVGQIKMLKLRFGSKELKLYDYPRVDGLGFLEFFLGNLKELQGHKKMSVIRNQIKALHMDIHSLVSSYKISEEKLTSGGLWTNIVRLAYQAEYVMDLYLVIPDSRCISTLSNIVEEVKEIKEKVLALPDKSLHVEDVALTISSPVHVTPLHVNDVLVGFEEDIVAIKKDLLTGESGLQVISIVGMGGAGKTSLAKHLFEESSVKHFDTKAWCTVSQTYQMKDLLLKIFNQINKSDIRDRDEQELADELCRSLKRRRYLVVIDDVWDVSIWNYLRWYFPVEETQSRVLITTRDSNVASGTNSKIHQLRALREDESWELLQKKLPQQESLPKHIEIIAKEVAESCRGLPLSIVVIGSLLHHAARNEEMWIQIAKDVTSTILSDPQGKCKAILELSYNHLSDNLKSCFLYLGVFPEDHEISVTHLVRLWVAEGLVSGITSEGSMEDVGRRYVDDFIARSLIIPIREKTEGGVKTFQLHDLLRDFCLEKAKDERFFTVLDDRGIFDCPRRISINGNMDGHLPSFSWNSVRTILSFDYSSEFERIMRSERVLLLNVLDMLQLYESPSYLQHYVHLRYLAVWELDCDERYFLESLFSKLLNLQVLILCFSDDSIEVPDLIWDLVKLRHIDIQESATFPCDSKKTKQSTVLLENLKSLSKAKLDYGDENWLTKLPELQKLSCIIFPFFDDSLQQYRFPELELCNRLTSLKVEYDPRWRGTKRRCELHLPASLRKLSLSGFDLDSDDLSGIGKSLPNLEVLKLHQSIKKWSVNDDDFPNLKVLKILSWQSSFDEWEASEDSFLNLEQLWLYGCDELEEIPPMFADIPNLRLISIRDCNPSLDESAREIEKMQADAQNLELKLHIS</sequence>
<evidence type="ECO:0000256" key="7">
    <source>
        <dbReference type="ARBA" id="ARBA00022737"/>
    </source>
</evidence>
<dbReference type="PANTHER" id="PTHR23155:SF1152">
    <property type="entry name" value="AAA+ ATPASE DOMAIN-CONTAINING PROTEIN"/>
    <property type="match status" value="1"/>
</dbReference>
<feature type="region of interest" description="Disordered" evidence="11">
    <location>
        <begin position="1"/>
        <end position="28"/>
    </location>
</feature>
<evidence type="ECO:0000256" key="11">
    <source>
        <dbReference type="SAM" id="MobiDB-lite"/>
    </source>
</evidence>
<name>A0AAV3QXW0_LITER</name>
<proteinExistence type="inferred from homology"/>